<evidence type="ECO:0000313" key="9">
    <source>
        <dbReference type="Proteomes" id="UP000435304"/>
    </source>
</evidence>
<evidence type="ECO:0000256" key="4">
    <source>
        <dbReference type="ARBA" id="ARBA00022989"/>
    </source>
</evidence>
<evidence type="ECO:0000256" key="6">
    <source>
        <dbReference type="SAM" id="Phobius"/>
    </source>
</evidence>
<proteinExistence type="predicted"/>
<dbReference type="AlphaFoldDB" id="A0A6A9UW53"/>
<keyword evidence="4 6" id="KW-1133">Transmembrane helix</keyword>
<comment type="caution">
    <text evidence="8">The sequence shown here is derived from an EMBL/GenBank/DDBJ whole genome shotgun (WGS) entry which is preliminary data.</text>
</comment>
<dbReference type="Pfam" id="PF00482">
    <property type="entry name" value="T2SSF"/>
    <property type="match status" value="1"/>
</dbReference>
<sequence>MNGWTWVAAGLAALAAAAWVRDQPGLVRSAAASPARGGRPRWLGWCRGRPDAVPMRTRVLLAVPVAAVALLLVERPAPLALLAALLAGLGVWVATGRVESEEHRRRRERLLAAWPRTWELLACCVEAGLPLVQACRAVAAVPEDPAAEVLRTVVARVDVGMSEEQALLELRDDPLVGRVVADLARGLRSGTGMTELLLAHAAEARDSHHAALQSRAKAVGVRSVLPLMTCYLPAFFLVGIVPVIGGAVTALLR</sequence>
<keyword evidence="5 6" id="KW-0472">Membrane</keyword>
<protein>
    <recommendedName>
        <fullName evidence="7">Type II secretion system protein GspF domain-containing protein</fullName>
    </recommendedName>
</protein>
<evidence type="ECO:0000313" key="8">
    <source>
        <dbReference type="EMBL" id="MVA76938.1"/>
    </source>
</evidence>
<dbReference type="PANTHER" id="PTHR35007">
    <property type="entry name" value="INTEGRAL MEMBRANE PROTEIN-RELATED"/>
    <property type="match status" value="1"/>
</dbReference>
<name>A0A6A9UW53_9ACTN</name>
<keyword evidence="2" id="KW-1003">Cell membrane</keyword>
<organism evidence="8 9">
    <name type="scientific">Auraticoccus cholistanensis</name>
    <dbReference type="NCBI Taxonomy" id="2656650"/>
    <lineage>
        <taxon>Bacteria</taxon>
        <taxon>Bacillati</taxon>
        <taxon>Actinomycetota</taxon>
        <taxon>Actinomycetes</taxon>
        <taxon>Propionibacteriales</taxon>
        <taxon>Propionibacteriaceae</taxon>
        <taxon>Auraticoccus</taxon>
    </lineage>
</organism>
<evidence type="ECO:0000259" key="7">
    <source>
        <dbReference type="Pfam" id="PF00482"/>
    </source>
</evidence>
<comment type="subcellular location">
    <subcellularLocation>
        <location evidence="1">Cell membrane</location>
        <topology evidence="1">Multi-pass membrane protein</topology>
    </subcellularLocation>
</comment>
<gene>
    <name evidence="8" type="ORF">GC722_13025</name>
</gene>
<reference evidence="8 9" key="1">
    <citation type="submission" date="2019-12" db="EMBL/GenBank/DDBJ databases">
        <title>Auraticoccus cholistani sp. nov., an actinomycete isolated from soil of Cholistan desert.</title>
        <authorList>
            <person name="Cheema M.T."/>
        </authorList>
    </citation>
    <scope>NUCLEOTIDE SEQUENCE [LARGE SCALE GENOMIC DNA]</scope>
    <source>
        <strain evidence="8 9">F435</strain>
    </source>
</reference>
<dbReference type="EMBL" id="WPCU01000009">
    <property type="protein sequence ID" value="MVA76938.1"/>
    <property type="molecule type" value="Genomic_DNA"/>
</dbReference>
<feature type="transmembrane region" description="Helical" evidence="6">
    <location>
        <begin position="231"/>
        <end position="252"/>
    </location>
</feature>
<feature type="transmembrane region" description="Helical" evidence="6">
    <location>
        <begin position="79"/>
        <end position="98"/>
    </location>
</feature>
<evidence type="ECO:0000256" key="3">
    <source>
        <dbReference type="ARBA" id="ARBA00022692"/>
    </source>
</evidence>
<evidence type="ECO:0000256" key="5">
    <source>
        <dbReference type="ARBA" id="ARBA00023136"/>
    </source>
</evidence>
<accession>A0A6A9UW53</accession>
<dbReference type="InterPro" id="IPR018076">
    <property type="entry name" value="T2SS_GspF_dom"/>
</dbReference>
<evidence type="ECO:0000256" key="1">
    <source>
        <dbReference type="ARBA" id="ARBA00004651"/>
    </source>
</evidence>
<feature type="domain" description="Type II secretion system protein GspF" evidence="7">
    <location>
        <begin position="120"/>
        <end position="239"/>
    </location>
</feature>
<evidence type="ECO:0000256" key="2">
    <source>
        <dbReference type="ARBA" id="ARBA00022475"/>
    </source>
</evidence>
<dbReference type="Proteomes" id="UP000435304">
    <property type="component" value="Unassembled WGS sequence"/>
</dbReference>
<feature type="transmembrane region" description="Helical" evidence="6">
    <location>
        <begin position="53"/>
        <end position="72"/>
    </location>
</feature>
<keyword evidence="9" id="KW-1185">Reference proteome</keyword>
<dbReference type="RefSeq" id="WP_156610894.1">
    <property type="nucleotide sequence ID" value="NZ_WPCU01000009.1"/>
</dbReference>
<keyword evidence="3 6" id="KW-0812">Transmembrane</keyword>
<dbReference type="PANTHER" id="PTHR35007:SF2">
    <property type="entry name" value="PILUS ASSEMBLE PROTEIN"/>
    <property type="match status" value="1"/>
</dbReference>
<dbReference type="GO" id="GO:0005886">
    <property type="term" value="C:plasma membrane"/>
    <property type="evidence" value="ECO:0007669"/>
    <property type="project" value="UniProtKB-SubCell"/>
</dbReference>